<evidence type="ECO:0000256" key="14">
    <source>
        <dbReference type="ARBA" id="ARBA00023170"/>
    </source>
</evidence>
<keyword evidence="13 19" id="KW-0472">Membrane</keyword>
<evidence type="ECO:0000256" key="9">
    <source>
        <dbReference type="ARBA" id="ARBA00022847"/>
    </source>
</evidence>
<dbReference type="EMBL" id="JH881822">
    <property type="protein sequence ID" value="ELR52046.1"/>
    <property type="molecule type" value="Genomic_DNA"/>
</dbReference>
<dbReference type="GO" id="GO:0016324">
    <property type="term" value="C:apical plasma membrane"/>
    <property type="evidence" value="ECO:0007669"/>
    <property type="project" value="UniProtKB-SubCell"/>
</dbReference>
<feature type="transmembrane region" description="Helical" evidence="19">
    <location>
        <begin position="592"/>
        <end position="623"/>
    </location>
</feature>
<keyword evidence="10 19" id="KW-1133">Transmembrane helix</keyword>
<evidence type="ECO:0000256" key="15">
    <source>
        <dbReference type="ARBA" id="ARBA00023180"/>
    </source>
</evidence>
<feature type="compositionally biased region" description="Polar residues" evidence="20">
    <location>
        <begin position="318"/>
        <end position="328"/>
    </location>
</feature>
<feature type="transmembrane region" description="Helical" evidence="19">
    <location>
        <begin position="212"/>
        <end position="238"/>
    </location>
</feature>
<evidence type="ECO:0000256" key="20">
    <source>
        <dbReference type="SAM" id="MobiDB-lite"/>
    </source>
</evidence>
<sequence length="626" mass="66625">MAMDEYLWMVILGFIIAFILAFSVGANDVANSFGTAVGSGVVTLRQACILASIFETTGSVLLGAKVGETIRKGIIDVNLYNNTVETLMAGEVSAMVGSAVWQLIASFLRLPISGTHCIVGATIGFSLVAIGTQGVQWMELVKIVASWFISPLLSGFMSGVLFVLIRMFILKKEDPVPNGLRALPVFYAATIAINVFSIMYTGAPVMGLVLPMWAIALISFGVALLFALFVWLFVCPWMRRKITGKLQKECALSRASDESLNKIQEVESPVFKELPGAKAHDDSTVPLTGSAADPSGTSESMSGGHHPRAPYGRALSMTHGTTKSPVSNGTFGFDGTEITTGGISRAGLGALILPKLSRLPTLAGVQCHLASVPFGFEAEREVPRFPPSCTRVICEQVAPAVEQTALRVRRGKWETPGAAVLNGRSSQEGPQGTPAGTEGTAMMASLENLPEEGKALQGQGRTSSVCVDTCTIYLCALFFSPSNAIGPLVALWLIYEQGAVLQEAATPVWLLFYGGVGICTGLWVWGRRVIQTMGKDLTPITPSSGFTIELASAFTVVIASNIGLPVSTTHCKVGSVVAVGWIRSRKAVDWRLFRNIFVAWFVTVPVAGLFSAAIMALLIHGILPFV</sequence>
<evidence type="ECO:0000256" key="10">
    <source>
        <dbReference type="ARBA" id="ARBA00022989"/>
    </source>
</evidence>
<name>L8I7B6_9CETA</name>
<evidence type="ECO:0000256" key="12">
    <source>
        <dbReference type="ARBA" id="ARBA00023065"/>
    </source>
</evidence>
<evidence type="ECO:0000256" key="6">
    <source>
        <dbReference type="ARBA" id="ARBA00022581"/>
    </source>
</evidence>
<protein>
    <recommendedName>
        <fullName evidence="19">Phosphate transporter</fullName>
    </recommendedName>
</protein>
<feature type="transmembrane region" description="Helical" evidence="19">
    <location>
        <begin position="471"/>
        <end position="495"/>
    </location>
</feature>
<comment type="similarity">
    <text evidence="2 19">Belongs to the inorganic phosphate transporter (PiT) (TC 2.A.20) family.</text>
</comment>
<feature type="transmembrane region" description="Helical" evidence="19">
    <location>
        <begin position="144"/>
        <end position="170"/>
    </location>
</feature>
<comment type="function">
    <text evidence="18">Sodium-phosphate symporter which preferentially transports the monovalent form of phosphate with a stoichiometry of two sodium ions per phosphate ion. Plays a critical role in the determination of bone quality and strength by providing phosphate for bone mineralization. Required to maintain normal cerebrospinal fluid phosphate levels. Mediates phosphate-induced calcification of vascular smooth muscle cells (VCMCs) and can functionally compensate for loss of SLC20A1 in VCMCs.</text>
</comment>
<keyword evidence="9" id="KW-0769">Symport</keyword>
<keyword evidence="6" id="KW-0945">Host-virus interaction</keyword>
<dbReference type="PANTHER" id="PTHR11101:SF83">
    <property type="entry name" value="SODIUM-DEPENDENT PHOSPHATE TRANSPORTER 2"/>
    <property type="match status" value="1"/>
</dbReference>
<dbReference type="Proteomes" id="UP000011080">
    <property type="component" value="Unassembled WGS sequence"/>
</dbReference>
<dbReference type="GO" id="GO:0005315">
    <property type="term" value="F:phosphate transmembrane transporter activity"/>
    <property type="evidence" value="ECO:0007669"/>
    <property type="project" value="InterPro"/>
</dbReference>
<feature type="region of interest" description="Disordered" evidence="20">
    <location>
        <begin position="417"/>
        <end position="439"/>
    </location>
</feature>
<dbReference type="GO" id="GO:0006814">
    <property type="term" value="P:sodium ion transport"/>
    <property type="evidence" value="ECO:0007669"/>
    <property type="project" value="UniProtKB-KW"/>
</dbReference>
<evidence type="ECO:0000256" key="2">
    <source>
        <dbReference type="ARBA" id="ARBA00009916"/>
    </source>
</evidence>
<comment type="catalytic activity">
    <reaction evidence="17">
        <text>2 Na(+)(out) + phosphate(out) = 2 Na(+)(in) + phosphate(in)</text>
        <dbReference type="Rhea" id="RHEA:71259"/>
        <dbReference type="ChEBI" id="CHEBI:29101"/>
        <dbReference type="ChEBI" id="CHEBI:43474"/>
    </reaction>
</comment>
<feature type="transmembrane region" description="Helical" evidence="19">
    <location>
        <begin position="6"/>
        <end position="26"/>
    </location>
</feature>
<evidence type="ECO:0000256" key="3">
    <source>
        <dbReference type="ARBA" id="ARBA00011738"/>
    </source>
</evidence>
<dbReference type="InterPro" id="IPR001204">
    <property type="entry name" value="Phos_transporter"/>
</dbReference>
<evidence type="ECO:0000256" key="8">
    <source>
        <dbReference type="ARBA" id="ARBA00022692"/>
    </source>
</evidence>
<evidence type="ECO:0000313" key="22">
    <source>
        <dbReference type="Proteomes" id="UP000011080"/>
    </source>
</evidence>
<dbReference type="AlphaFoldDB" id="L8I7B6"/>
<reference evidence="21 22" key="1">
    <citation type="journal article" date="2012" name="Nat. Genet.">
        <title>The yak genome and adaptation to life at high altitude.</title>
        <authorList>
            <person name="Qiu Q."/>
            <person name="Zhang G."/>
            <person name="Ma T."/>
            <person name="Qian W."/>
            <person name="Wang J."/>
            <person name="Ye Z."/>
            <person name="Cao C."/>
            <person name="Hu Q."/>
            <person name="Kim J."/>
            <person name="Larkin D.M."/>
            <person name="Auvil L."/>
            <person name="Capitanu B."/>
            <person name="Ma J."/>
            <person name="Lewin H.A."/>
            <person name="Qian X."/>
            <person name="Lang Y."/>
            <person name="Zhou R."/>
            <person name="Wang L."/>
            <person name="Wang K."/>
            <person name="Xia J."/>
            <person name="Liao S."/>
            <person name="Pan S."/>
            <person name="Lu X."/>
            <person name="Hou H."/>
            <person name="Wang Y."/>
            <person name="Zang X."/>
            <person name="Yin Y."/>
            <person name="Ma H."/>
            <person name="Zhang J."/>
            <person name="Wang Z."/>
            <person name="Zhang Y."/>
            <person name="Zhang D."/>
            <person name="Yonezawa T."/>
            <person name="Hasegawa M."/>
            <person name="Zhong Y."/>
            <person name="Liu W."/>
            <person name="Zhang Y."/>
            <person name="Huang Z."/>
            <person name="Zhang S."/>
            <person name="Long R."/>
            <person name="Yang H."/>
            <person name="Wang J."/>
            <person name="Lenstra J.A."/>
            <person name="Cooper D.N."/>
            <person name="Wu Y."/>
            <person name="Wang J."/>
            <person name="Shi P."/>
            <person name="Wang J."/>
            <person name="Liu J."/>
        </authorList>
    </citation>
    <scope>NUCLEOTIDE SEQUENCE [LARGE SCALE GENOMIC DNA]</scope>
    <source>
        <strain evidence="22">yakQH1</strain>
    </source>
</reference>
<dbReference type="GO" id="GO:0035435">
    <property type="term" value="P:phosphate ion transmembrane transport"/>
    <property type="evidence" value="ECO:0007669"/>
    <property type="project" value="TreeGrafter"/>
</dbReference>
<evidence type="ECO:0000256" key="4">
    <source>
        <dbReference type="ARBA" id="ARBA00022448"/>
    </source>
</evidence>
<evidence type="ECO:0000256" key="1">
    <source>
        <dbReference type="ARBA" id="ARBA00004424"/>
    </source>
</evidence>
<evidence type="ECO:0000256" key="11">
    <source>
        <dbReference type="ARBA" id="ARBA00023053"/>
    </source>
</evidence>
<evidence type="ECO:0000256" key="19">
    <source>
        <dbReference type="RuleBase" id="RU363058"/>
    </source>
</evidence>
<keyword evidence="5" id="KW-1003">Cell membrane</keyword>
<keyword evidence="11" id="KW-0915">Sodium</keyword>
<evidence type="ECO:0000256" key="17">
    <source>
        <dbReference type="ARBA" id="ARBA00035083"/>
    </source>
</evidence>
<dbReference type="Pfam" id="PF01384">
    <property type="entry name" value="PHO4"/>
    <property type="match status" value="1"/>
</dbReference>
<evidence type="ECO:0000313" key="21">
    <source>
        <dbReference type="EMBL" id="ELR52046.1"/>
    </source>
</evidence>
<comment type="subunit">
    <text evidence="3">Homodimer.</text>
</comment>
<feature type="transmembrane region" description="Helical" evidence="19">
    <location>
        <begin position="117"/>
        <end position="138"/>
    </location>
</feature>
<accession>L8I7B6</accession>
<keyword evidence="12" id="KW-0406">Ion transport</keyword>
<feature type="region of interest" description="Disordered" evidence="20">
    <location>
        <begin position="276"/>
        <end position="328"/>
    </location>
</feature>
<keyword evidence="8 19" id="KW-0812">Transmembrane</keyword>
<dbReference type="PANTHER" id="PTHR11101">
    <property type="entry name" value="PHOSPHATE TRANSPORTER"/>
    <property type="match status" value="1"/>
</dbReference>
<keyword evidence="7 19" id="KW-0592">Phosphate transport</keyword>
<feature type="transmembrane region" description="Helical" evidence="19">
    <location>
        <begin position="507"/>
        <end position="525"/>
    </location>
</feature>
<dbReference type="STRING" id="72004.ENSBMUP00000000668"/>
<dbReference type="GO" id="GO:0015293">
    <property type="term" value="F:symporter activity"/>
    <property type="evidence" value="ECO:0007669"/>
    <property type="project" value="UniProtKB-KW"/>
</dbReference>
<keyword evidence="14" id="KW-0675">Receptor</keyword>
<evidence type="ECO:0000256" key="13">
    <source>
        <dbReference type="ARBA" id="ARBA00023136"/>
    </source>
</evidence>
<evidence type="ECO:0000256" key="5">
    <source>
        <dbReference type="ARBA" id="ARBA00022475"/>
    </source>
</evidence>
<gene>
    <name evidence="21" type="ORF">M91_05773</name>
</gene>
<keyword evidence="16" id="KW-0739">Sodium transport</keyword>
<comment type="subcellular location">
    <subcellularLocation>
        <location evidence="1">Apical cell membrane</location>
        <topology evidence="1">Multi-pass membrane protein</topology>
    </subcellularLocation>
    <subcellularLocation>
        <location evidence="19">Membrane</location>
        <topology evidence="19">Multi-pass membrane protein</topology>
    </subcellularLocation>
</comment>
<organism evidence="21 22">
    <name type="scientific">Bos mutus</name>
    <name type="common">wild yak</name>
    <dbReference type="NCBI Taxonomy" id="72004"/>
    <lineage>
        <taxon>Eukaryota</taxon>
        <taxon>Metazoa</taxon>
        <taxon>Chordata</taxon>
        <taxon>Craniata</taxon>
        <taxon>Vertebrata</taxon>
        <taxon>Euteleostomi</taxon>
        <taxon>Mammalia</taxon>
        <taxon>Eutheria</taxon>
        <taxon>Laurasiatheria</taxon>
        <taxon>Artiodactyla</taxon>
        <taxon>Ruminantia</taxon>
        <taxon>Pecora</taxon>
        <taxon>Bovidae</taxon>
        <taxon>Bovinae</taxon>
        <taxon>Bos</taxon>
    </lineage>
</organism>
<feature type="transmembrane region" description="Helical" evidence="19">
    <location>
        <begin position="182"/>
        <end position="200"/>
    </location>
</feature>
<evidence type="ECO:0000256" key="7">
    <source>
        <dbReference type="ARBA" id="ARBA00022592"/>
    </source>
</evidence>
<proteinExistence type="inferred from homology"/>
<keyword evidence="15" id="KW-0325">Glycoprotein</keyword>
<evidence type="ECO:0000256" key="18">
    <source>
        <dbReference type="ARBA" id="ARBA00045989"/>
    </source>
</evidence>
<keyword evidence="4 19" id="KW-0813">Transport</keyword>
<evidence type="ECO:0000256" key="16">
    <source>
        <dbReference type="ARBA" id="ARBA00023201"/>
    </source>
</evidence>
<feature type="transmembrane region" description="Helical" evidence="19">
    <location>
        <begin position="33"/>
        <end position="54"/>
    </location>
</feature>